<dbReference type="InterPro" id="IPR012675">
    <property type="entry name" value="Beta-grasp_dom_sf"/>
</dbReference>
<dbReference type="GO" id="GO:0005886">
    <property type="term" value="C:plasma membrane"/>
    <property type="evidence" value="ECO:0007669"/>
    <property type="project" value="TreeGrafter"/>
</dbReference>
<dbReference type="InterPro" id="IPR033655">
    <property type="entry name" value="TGS_RelA/SpoT"/>
</dbReference>
<protein>
    <submittedName>
        <fullName evidence="5">Bifunctional (P)ppGpp synthetase/guanosine-3',5'-bis(Diphosphate) 3'-pyrophosphohydrolase</fullName>
    </submittedName>
</protein>
<comment type="similarity">
    <text evidence="2">Belongs to the relA/spoT family.</text>
</comment>
<evidence type="ECO:0000256" key="1">
    <source>
        <dbReference type="ARBA" id="ARBA00025704"/>
    </source>
</evidence>
<dbReference type="Pfam" id="PF04607">
    <property type="entry name" value="RelA_SpoT"/>
    <property type="match status" value="1"/>
</dbReference>
<dbReference type="Gene3D" id="3.10.20.30">
    <property type="match status" value="1"/>
</dbReference>
<comment type="caution">
    <text evidence="5">The sequence shown here is derived from an EMBL/GenBank/DDBJ whole genome shotgun (WGS) entry which is preliminary data.</text>
</comment>
<dbReference type="SUPFAM" id="SSF81301">
    <property type="entry name" value="Nucleotidyltransferase"/>
    <property type="match status" value="1"/>
</dbReference>
<evidence type="ECO:0000313" key="6">
    <source>
        <dbReference type="Proteomes" id="UP001221217"/>
    </source>
</evidence>
<dbReference type="EMBL" id="JAQQAL010000006">
    <property type="protein sequence ID" value="MDC7225431.1"/>
    <property type="molecule type" value="Genomic_DNA"/>
</dbReference>
<dbReference type="PROSITE" id="PS51831">
    <property type="entry name" value="HD"/>
    <property type="match status" value="1"/>
</dbReference>
<dbReference type="AlphaFoldDB" id="A0AAJ1IDJ8"/>
<dbReference type="FunFam" id="1.10.3210.10:FF:000001">
    <property type="entry name" value="GTP pyrophosphokinase RelA"/>
    <property type="match status" value="1"/>
</dbReference>
<dbReference type="CDD" id="cd00077">
    <property type="entry name" value="HDc"/>
    <property type="match status" value="1"/>
</dbReference>
<name>A0AAJ1IDJ8_9SPIO</name>
<accession>A0AAJ1IDJ8</accession>
<dbReference type="Proteomes" id="UP001221217">
    <property type="component" value="Unassembled WGS sequence"/>
</dbReference>
<evidence type="ECO:0000259" key="4">
    <source>
        <dbReference type="PROSITE" id="PS51880"/>
    </source>
</evidence>
<comment type="pathway">
    <text evidence="1">Purine metabolism.</text>
</comment>
<proteinExistence type="inferred from homology"/>
<dbReference type="Gene3D" id="3.30.460.10">
    <property type="entry name" value="Beta Polymerase, domain 2"/>
    <property type="match status" value="1"/>
</dbReference>
<dbReference type="GO" id="GO:0015949">
    <property type="term" value="P:nucleobase-containing small molecule interconversion"/>
    <property type="evidence" value="ECO:0007669"/>
    <property type="project" value="UniProtKB-ARBA"/>
</dbReference>
<dbReference type="InterPro" id="IPR007685">
    <property type="entry name" value="RelA_SpoT"/>
</dbReference>
<evidence type="ECO:0000259" key="3">
    <source>
        <dbReference type="PROSITE" id="PS51831"/>
    </source>
</evidence>
<dbReference type="PROSITE" id="PS51880">
    <property type="entry name" value="TGS"/>
    <property type="match status" value="1"/>
</dbReference>
<evidence type="ECO:0000313" key="5">
    <source>
        <dbReference type="EMBL" id="MDC7225431.1"/>
    </source>
</evidence>
<dbReference type="PANTHER" id="PTHR21262:SF31">
    <property type="entry name" value="GTP PYROPHOSPHOKINASE"/>
    <property type="match status" value="1"/>
</dbReference>
<dbReference type="PANTHER" id="PTHR21262">
    <property type="entry name" value="GUANOSINE-3',5'-BIS DIPHOSPHATE 3'-PYROPHOSPHOHYDROLASE"/>
    <property type="match status" value="1"/>
</dbReference>
<dbReference type="InterPro" id="IPR043519">
    <property type="entry name" value="NT_sf"/>
</dbReference>
<dbReference type="FunFam" id="3.30.460.10:FF:000001">
    <property type="entry name" value="GTP pyrophosphokinase RelA"/>
    <property type="match status" value="1"/>
</dbReference>
<dbReference type="InterPro" id="IPR006674">
    <property type="entry name" value="HD_domain"/>
</dbReference>
<dbReference type="Gene3D" id="1.10.3210.10">
    <property type="entry name" value="Hypothetical protein af1432"/>
    <property type="match status" value="1"/>
</dbReference>
<dbReference type="NCBIfam" id="TIGR00691">
    <property type="entry name" value="spoT_relA"/>
    <property type="match status" value="1"/>
</dbReference>
<dbReference type="Pfam" id="PF13328">
    <property type="entry name" value="HD_4"/>
    <property type="match status" value="1"/>
</dbReference>
<dbReference type="SMART" id="SM00954">
    <property type="entry name" value="RelA_SpoT"/>
    <property type="match status" value="1"/>
</dbReference>
<dbReference type="SUPFAM" id="SSF109604">
    <property type="entry name" value="HD-domain/PDEase-like"/>
    <property type="match status" value="1"/>
</dbReference>
<reference evidence="5 6" key="1">
    <citation type="submission" date="2022-12" db="EMBL/GenBank/DDBJ databases">
        <title>Metagenome assembled genome from gulf of manar.</title>
        <authorList>
            <person name="Kohli P."/>
            <person name="Pk S."/>
            <person name="Venkata Ramana C."/>
            <person name="Sasikala C."/>
        </authorList>
    </citation>
    <scope>NUCLEOTIDE SEQUENCE [LARGE SCALE GENOMIC DNA]</scope>
    <source>
        <strain evidence="5">JB008</strain>
    </source>
</reference>
<sequence length="672" mass="76939">MDHTINKFENKLSKFRPTEKAKILKAVEWAQLKHGDQKRASGEPFFIHPLKVAEFLVDLGMDHETVIAALLHDVLEDTGTSESEMKKEFGRNVVGLVDGVTKISIVKAKSKSIQETETMRKMLIAMTKDIRVIIIKLADKLHNMQTLQYLPAEKRKRIANECLEIYAPLAGRLGISGLKTDLEDLAIKHLKPEVYKQLSSTIHLVQHENLNYLKKVERTILRASMEQDVQIEVSTRAKHIYSVYRKMKKRKKSVEEINDLLGIRILCNTPNECYTILGIVHRLWPPIENRFKDYIAMPKANQYQSLHTTVMCFDGRRLEVQIRTYAMHYTAEYGVAAHWIYKDNKNNDKMKQEDLAIINKLKRWNEQHVPQVEFWEDIKSELLRDSIYVFTPKGHIVELAKDATPIDFAYHIHTEVGNRCIGAKADGSIITLSTPLRNTQVVEVMTSNRGKPNVNWLRFAKTSKAKNKIRQWLNKHNEDLIIEKNIIAKSKPAAPEPVVSSKEIAKTETSDGSDAGEIIKRVIDSAKVRFKIGDENNMMISIANCCHPQTGDDIIGYVSRGRGIIVHKRNCPNLRNIKEFEERSVEVEWEAVSPTATRRFEVTSKLTNDLFSEIEGSIRKYGGHLIEGKLEENDKGNLKGAFTMEMNRNGDYRQILKSIRTIPSVLNIRPLS</sequence>
<dbReference type="GO" id="GO:0015969">
    <property type="term" value="P:guanosine tetraphosphate metabolic process"/>
    <property type="evidence" value="ECO:0007669"/>
    <property type="project" value="InterPro"/>
</dbReference>
<feature type="domain" description="TGS" evidence="4">
    <location>
        <begin position="385"/>
        <end position="446"/>
    </location>
</feature>
<comment type="function">
    <text evidence="2">In eubacteria ppGpp (guanosine 3'-diphosphate 5'-diphosphate) is a mediator of the stringent response that coordinates a variety of cellular activities in response to changes in nutritional abundance.</text>
</comment>
<dbReference type="SUPFAM" id="SSF81271">
    <property type="entry name" value="TGS-like"/>
    <property type="match status" value="1"/>
</dbReference>
<dbReference type="InterPro" id="IPR004095">
    <property type="entry name" value="TGS"/>
</dbReference>
<dbReference type="CDD" id="cd05399">
    <property type="entry name" value="NT_Rel-Spo_like"/>
    <property type="match status" value="1"/>
</dbReference>
<evidence type="ECO:0000256" key="2">
    <source>
        <dbReference type="RuleBase" id="RU003847"/>
    </source>
</evidence>
<dbReference type="Pfam" id="PF02824">
    <property type="entry name" value="TGS"/>
    <property type="match status" value="1"/>
</dbReference>
<gene>
    <name evidence="5" type="ORF">PQJ61_01560</name>
</gene>
<dbReference type="FunFam" id="3.10.20.30:FF:000002">
    <property type="entry name" value="GTP pyrophosphokinase (RelA/SpoT)"/>
    <property type="match status" value="1"/>
</dbReference>
<dbReference type="SMART" id="SM00471">
    <property type="entry name" value="HDc"/>
    <property type="match status" value="1"/>
</dbReference>
<organism evidence="5 6">
    <name type="scientific">Candidatus Thalassospirochaeta sargassi</name>
    <dbReference type="NCBI Taxonomy" id="3119039"/>
    <lineage>
        <taxon>Bacteria</taxon>
        <taxon>Pseudomonadati</taxon>
        <taxon>Spirochaetota</taxon>
        <taxon>Spirochaetia</taxon>
        <taxon>Spirochaetales</taxon>
        <taxon>Spirochaetaceae</taxon>
        <taxon>Candidatus Thalassospirochaeta</taxon>
    </lineage>
</organism>
<feature type="domain" description="HD" evidence="3">
    <location>
        <begin position="45"/>
        <end position="144"/>
    </location>
</feature>
<dbReference type="InterPro" id="IPR003607">
    <property type="entry name" value="HD/PDEase_dom"/>
</dbReference>
<dbReference type="CDD" id="cd01668">
    <property type="entry name" value="TGS_RSH"/>
    <property type="match status" value="1"/>
</dbReference>
<dbReference type="InterPro" id="IPR012676">
    <property type="entry name" value="TGS-like"/>
</dbReference>
<dbReference type="InterPro" id="IPR004811">
    <property type="entry name" value="RelA/Spo_fam"/>
</dbReference>